<comment type="caution">
    <text evidence="1">The sequence shown here is derived from an EMBL/GenBank/DDBJ whole genome shotgun (WGS) entry which is preliminary data.</text>
</comment>
<dbReference type="Gene3D" id="2.60.120.260">
    <property type="entry name" value="Galactose-binding domain-like"/>
    <property type="match status" value="1"/>
</dbReference>
<reference evidence="1 2" key="1">
    <citation type="submission" date="2023-01" db="EMBL/GenBank/DDBJ databases">
        <title>Psychrosphaera sp. nov., isolated from marine algae.</title>
        <authorList>
            <person name="Bayburt H."/>
            <person name="Choi B.J."/>
            <person name="Kim J.M."/>
            <person name="Choi D.G."/>
            <person name="Jeon C.O."/>
        </authorList>
    </citation>
    <scope>NUCLEOTIDE SEQUENCE [LARGE SCALE GENOMIC DNA]</scope>
    <source>
        <strain evidence="1 2">G1-22</strain>
    </source>
</reference>
<name>A0ABT5FAF1_9GAMM</name>
<dbReference type="EMBL" id="JAQOMS010000002">
    <property type="protein sequence ID" value="MDC2887556.1"/>
    <property type="molecule type" value="Genomic_DNA"/>
</dbReference>
<evidence type="ECO:0000313" key="2">
    <source>
        <dbReference type="Proteomes" id="UP001528411"/>
    </source>
</evidence>
<organism evidence="1 2">
    <name type="scientific">Psychrosphaera algicola</name>
    <dbReference type="NCBI Taxonomy" id="3023714"/>
    <lineage>
        <taxon>Bacteria</taxon>
        <taxon>Pseudomonadati</taxon>
        <taxon>Pseudomonadota</taxon>
        <taxon>Gammaproteobacteria</taxon>
        <taxon>Alteromonadales</taxon>
        <taxon>Pseudoalteromonadaceae</taxon>
        <taxon>Psychrosphaera</taxon>
    </lineage>
</organism>
<accession>A0ABT5FAF1</accession>
<dbReference type="RefSeq" id="WP_272179388.1">
    <property type="nucleotide sequence ID" value="NZ_JAQOMS010000002.1"/>
</dbReference>
<sequence length="513" mass="55580">MPVTINGSNLDVDISAVESSIPDGQKVTFNFTYTVSDHRFDLTRNLTINVLGVQDISGAPLVLNYFKTDKFDETDGLKVYNLADEIEEREGDDIVISDVMLDGSAELPFGVKFEGTTLTFNPNAFYDDIAANSFKDFVFTYKVADSNGNMSDGTPELALTVDGVESNLFKALGADVGFENGGTGFSLFNCPAGIEFTNSIVANGEHSMQMLGNPCYVTIGAQYFPDLAADQKYYFSYNAYVGAGDASPYMMISNDPNGGHNFWAGARPWHPANGTWRPLMINYDTNSGYLATANAAGEKPNEIGDQLQMFIMSAWMGNDGMPVFDDFNMVRYDNLEGVDLLNNNEGTFEAADYAPTSSGGGTVEVQTDANNADNKVLYVDTTGADAGGVKVEFAVPNGAIVSGGKYRVTFDIQYVNFEENKAAATDPNINQWGGYTLDVVFANGDNDLNFTLNNTIWNGAGFGQVQGIADETTHWFGFGANTDWNSDNVTATFVLKGVGAKYIIDNIKIDRVP</sequence>
<keyword evidence="2" id="KW-1185">Reference proteome</keyword>
<protein>
    <submittedName>
        <fullName evidence="1">Uncharacterized protein</fullName>
    </submittedName>
</protein>
<dbReference type="Proteomes" id="UP001528411">
    <property type="component" value="Unassembled WGS sequence"/>
</dbReference>
<gene>
    <name evidence="1" type="ORF">PN838_00240</name>
</gene>
<evidence type="ECO:0000313" key="1">
    <source>
        <dbReference type="EMBL" id="MDC2887556.1"/>
    </source>
</evidence>
<proteinExistence type="predicted"/>